<dbReference type="Proteomes" id="UP000237000">
    <property type="component" value="Unassembled WGS sequence"/>
</dbReference>
<dbReference type="OrthoDB" id="10347164at2759"/>
<name>A0A2P5FYL5_TREOI</name>
<evidence type="ECO:0000313" key="2">
    <source>
        <dbReference type="Proteomes" id="UP000237000"/>
    </source>
</evidence>
<dbReference type="EMBL" id="JXTC01000003">
    <property type="protein sequence ID" value="POO02886.1"/>
    <property type="molecule type" value="Genomic_DNA"/>
</dbReference>
<organism evidence="1 2">
    <name type="scientific">Trema orientale</name>
    <name type="common">Charcoal tree</name>
    <name type="synonym">Celtis orientalis</name>
    <dbReference type="NCBI Taxonomy" id="63057"/>
    <lineage>
        <taxon>Eukaryota</taxon>
        <taxon>Viridiplantae</taxon>
        <taxon>Streptophyta</taxon>
        <taxon>Embryophyta</taxon>
        <taxon>Tracheophyta</taxon>
        <taxon>Spermatophyta</taxon>
        <taxon>Magnoliopsida</taxon>
        <taxon>eudicotyledons</taxon>
        <taxon>Gunneridae</taxon>
        <taxon>Pentapetalae</taxon>
        <taxon>rosids</taxon>
        <taxon>fabids</taxon>
        <taxon>Rosales</taxon>
        <taxon>Cannabaceae</taxon>
        <taxon>Trema</taxon>
    </lineage>
</organism>
<proteinExistence type="predicted"/>
<dbReference type="AlphaFoldDB" id="A0A2P5FYL5"/>
<feature type="non-terminal residue" evidence="1">
    <location>
        <position position="1"/>
    </location>
</feature>
<reference evidence="2" key="1">
    <citation type="submission" date="2016-06" db="EMBL/GenBank/DDBJ databases">
        <title>Parallel loss of symbiosis genes in relatives of nitrogen-fixing non-legume Parasponia.</title>
        <authorList>
            <person name="Van Velzen R."/>
            <person name="Holmer R."/>
            <person name="Bu F."/>
            <person name="Rutten L."/>
            <person name="Van Zeijl A."/>
            <person name="Liu W."/>
            <person name="Santuari L."/>
            <person name="Cao Q."/>
            <person name="Sharma T."/>
            <person name="Shen D."/>
            <person name="Roswanjaya Y."/>
            <person name="Wardhani T."/>
            <person name="Kalhor M.S."/>
            <person name="Jansen J."/>
            <person name="Van den Hoogen J."/>
            <person name="Gungor B."/>
            <person name="Hartog M."/>
            <person name="Hontelez J."/>
            <person name="Verver J."/>
            <person name="Yang W.-C."/>
            <person name="Schijlen E."/>
            <person name="Repin R."/>
            <person name="Schilthuizen M."/>
            <person name="Schranz E."/>
            <person name="Heidstra R."/>
            <person name="Miyata K."/>
            <person name="Fedorova E."/>
            <person name="Kohlen W."/>
            <person name="Bisseling T."/>
            <person name="Smit S."/>
            <person name="Geurts R."/>
        </authorList>
    </citation>
    <scope>NUCLEOTIDE SEQUENCE [LARGE SCALE GENOMIC DNA]</scope>
    <source>
        <strain evidence="2">cv. RG33-2</strain>
    </source>
</reference>
<accession>A0A2P5FYL5</accession>
<sequence>GGSIYTLQHPIVYLEFGKYKEVGEPCGIAFEKHDIARVLLFKDQNSFNLSFNKYE</sequence>
<dbReference type="InParanoid" id="A0A2P5FYL5"/>
<protein>
    <submittedName>
        <fullName evidence="1">Uncharacterized protein</fullName>
    </submittedName>
</protein>
<evidence type="ECO:0000313" key="1">
    <source>
        <dbReference type="EMBL" id="POO02886.1"/>
    </source>
</evidence>
<comment type="caution">
    <text evidence="1">The sequence shown here is derived from an EMBL/GenBank/DDBJ whole genome shotgun (WGS) entry which is preliminary data.</text>
</comment>
<gene>
    <name evidence="1" type="ORF">TorRG33x02_009470</name>
</gene>
<keyword evidence="2" id="KW-1185">Reference proteome</keyword>